<accession>A0A8H4AJX4</accession>
<feature type="chain" id="PRO_5034331180" description="MD-2-related lipid-recognition domain-containing protein" evidence="1">
    <location>
        <begin position="20"/>
        <end position="161"/>
    </location>
</feature>
<dbReference type="EMBL" id="WTPW01000508">
    <property type="protein sequence ID" value="KAF0504382.1"/>
    <property type="molecule type" value="Genomic_DNA"/>
</dbReference>
<evidence type="ECO:0000256" key="1">
    <source>
        <dbReference type="SAM" id="SignalP"/>
    </source>
</evidence>
<evidence type="ECO:0008006" key="4">
    <source>
        <dbReference type="Google" id="ProtNLM"/>
    </source>
</evidence>
<dbReference type="AlphaFoldDB" id="A0A8H4AJX4"/>
<dbReference type="Proteomes" id="UP000439903">
    <property type="component" value="Unassembled WGS sequence"/>
</dbReference>
<keyword evidence="3" id="KW-1185">Reference proteome</keyword>
<keyword evidence="1" id="KW-0732">Signal</keyword>
<feature type="signal peptide" evidence="1">
    <location>
        <begin position="1"/>
        <end position="19"/>
    </location>
</feature>
<proteinExistence type="predicted"/>
<evidence type="ECO:0000313" key="2">
    <source>
        <dbReference type="EMBL" id="KAF0504382.1"/>
    </source>
</evidence>
<evidence type="ECO:0000313" key="3">
    <source>
        <dbReference type="Proteomes" id="UP000439903"/>
    </source>
</evidence>
<comment type="caution">
    <text evidence="2">The sequence shown here is derived from an EMBL/GenBank/DDBJ whole genome shotgun (WGS) entry which is preliminary data.</text>
</comment>
<organism evidence="2 3">
    <name type="scientific">Gigaspora margarita</name>
    <dbReference type="NCBI Taxonomy" id="4874"/>
    <lineage>
        <taxon>Eukaryota</taxon>
        <taxon>Fungi</taxon>
        <taxon>Fungi incertae sedis</taxon>
        <taxon>Mucoromycota</taxon>
        <taxon>Glomeromycotina</taxon>
        <taxon>Glomeromycetes</taxon>
        <taxon>Diversisporales</taxon>
        <taxon>Gigasporaceae</taxon>
        <taxon>Gigaspora</taxon>
    </lineage>
</organism>
<gene>
    <name evidence="2" type="ORF">F8M41_019534</name>
</gene>
<reference evidence="2 3" key="1">
    <citation type="journal article" date="2019" name="Environ. Microbiol.">
        <title>At the nexus of three kingdoms: the genome of the mycorrhizal fungus Gigaspora margarita provides insights into plant, endobacterial and fungal interactions.</title>
        <authorList>
            <person name="Venice F."/>
            <person name="Ghignone S."/>
            <person name="Salvioli di Fossalunga A."/>
            <person name="Amselem J."/>
            <person name="Novero M."/>
            <person name="Xianan X."/>
            <person name="Sedzielewska Toro K."/>
            <person name="Morin E."/>
            <person name="Lipzen A."/>
            <person name="Grigoriev I.V."/>
            <person name="Henrissat B."/>
            <person name="Martin F.M."/>
            <person name="Bonfante P."/>
        </authorList>
    </citation>
    <scope>NUCLEOTIDE SEQUENCE [LARGE SCALE GENOMIC DNA]</scope>
    <source>
        <strain evidence="2 3">BEG34</strain>
    </source>
</reference>
<name>A0A8H4AJX4_GIGMA</name>
<protein>
    <recommendedName>
        <fullName evidence="4">MD-2-related lipid-recognition domain-containing protein</fullName>
    </recommendedName>
</protein>
<sequence length="161" mass="17384">MKNFIFAFILFALLLTVNAAPFQLNKRAISFEACSSDLDSLTVKLDPDPPVSEKIESFNVSGTLTKNDITKGQTLLLIRYGDKDKQPIDDFYSQPFNESIKAGNPFKILASDVHIPKLPDSFAIAVAVGDPTDDPSNPINLFACVGTIVGESSVKSSASTI</sequence>